<dbReference type="AlphaFoldDB" id="A0A927HXH2"/>
<keyword evidence="1" id="KW-0812">Transmembrane</keyword>
<gene>
    <name evidence="2" type="ORF">IED13_00710</name>
</gene>
<reference evidence="2" key="1">
    <citation type="submission" date="2020-09" db="EMBL/GenBank/DDBJ databases">
        <title>Bosea spartocytisi sp. nov. a root nodule endophyte of Spartocytisus supranubius in the high mountain ecosystem fo the Teide National Park (Canary Islands, Spain).</title>
        <authorList>
            <person name="Pulido-Suarez L."/>
            <person name="Peix A."/>
            <person name="Igual J.M."/>
            <person name="Socas-Perez N."/>
            <person name="Velazquez E."/>
            <person name="Flores-Felix J.D."/>
            <person name="Leon-Barrios M."/>
        </authorList>
    </citation>
    <scope>NUCLEOTIDE SEQUENCE</scope>
    <source>
        <strain evidence="2">SSUT16</strain>
    </source>
</reference>
<feature type="transmembrane region" description="Helical" evidence="1">
    <location>
        <begin position="37"/>
        <end position="56"/>
    </location>
</feature>
<name>A0A927HXH2_9HYPH</name>
<organism evidence="2 3">
    <name type="scientific">Bosea spartocytisi</name>
    <dbReference type="NCBI Taxonomy" id="2773451"/>
    <lineage>
        <taxon>Bacteria</taxon>
        <taxon>Pseudomonadati</taxon>
        <taxon>Pseudomonadota</taxon>
        <taxon>Alphaproteobacteria</taxon>
        <taxon>Hyphomicrobiales</taxon>
        <taxon>Boseaceae</taxon>
        <taxon>Bosea</taxon>
    </lineage>
</organism>
<dbReference type="EMBL" id="JACXWY010000001">
    <property type="protein sequence ID" value="MBD3844199.1"/>
    <property type="molecule type" value="Genomic_DNA"/>
</dbReference>
<evidence type="ECO:0000313" key="2">
    <source>
        <dbReference type="EMBL" id="MBD3844199.1"/>
    </source>
</evidence>
<dbReference type="Proteomes" id="UP000619295">
    <property type="component" value="Unassembled WGS sequence"/>
</dbReference>
<evidence type="ECO:0000313" key="3">
    <source>
        <dbReference type="Proteomes" id="UP000619295"/>
    </source>
</evidence>
<feature type="transmembrane region" description="Helical" evidence="1">
    <location>
        <begin position="62"/>
        <end position="82"/>
    </location>
</feature>
<accession>A0A927HXH2</accession>
<comment type="caution">
    <text evidence="2">The sequence shown here is derived from an EMBL/GenBank/DDBJ whole genome shotgun (WGS) entry which is preliminary data.</text>
</comment>
<keyword evidence="3" id="KW-1185">Reference proteome</keyword>
<dbReference type="RefSeq" id="WP_038361833.1">
    <property type="nucleotide sequence ID" value="NZ_JACXWY010000001.1"/>
</dbReference>
<feature type="transmembrane region" description="Helical" evidence="1">
    <location>
        <begin position="94"/>
        <end position="116"/>
    </location>
</feature>
<keyword evidence="1" id="KW-0472">Membrane</keyword>
<feature type="transmembrane region" description="Helical" evidence="1">
    <location>
        <begin position="12"/>
        <end position="30"/>
    </location>
</feature>
<keyword evidence="1" id="KW-1133">Transmembrane helix</keyword>
<evidence type="ECO:0000256" key="1">
    <source>
        <dbReference type="SAM" id="Phobius"/>
    </source>
</evidence>
<feature type="transmembrane region" description="Helical" evidence="1">
    <location>
        <begin position="131"/>
        <end position="149"/>
    </location>
</feature>
<proteinExistence type="predicted"/>
<sequence>MFDPTTLVGFHTWLSLIAIVAGFPVTAGLLKGHTKPGWTGIFLSTAFATSATGFAFPVSGILPSHIVGAISLVLIVVAGVALYAKMLEGAWRRIYAITAVLAFYLLMFVLVAQLFLKLPALHALAPTGSEPPFAIAQGILLVVFAWLTWQAARRFNQVWHPAH</sequence>
<protein>
    <submittedName>
        <fullName evidence="2">Uncharacterized protein</fullName>
    </submittedName>
</protein>